<dbReference type="Gene3D" id="3.40.1080.10">
    <property type="entry name" value="Glutaconate Coenzyme A-transferase"/>
    <property type="match status" value="2"/>
</dbReference>
<evidence type="ECO:0000256" key="3">
    <source>
        <dbReference type="PIRNR" id="PIRNR000858"/>
    </source>
</evidence>
<proteinExistence type="inferred from homology"/>
<dbReference type="RefSeq" id="WP_148621871.1">
    <property type="nucleotide sequence ID" value="NZ_SDGZ01000006.1"/>
</dbReference>
<dbReference type="OrthoDB" id="9805230at2"/>
<dbReference type="InterPro" id="IPR004165">
    <property type="entry name" value="CoA_trans_fam_I"/>
</dbReference>
<dbReference type="InterPro" id="IPR014388">
    <property type="entry name" value="3-oxoacid_CoA-transferase"/>
</dbReference>
<evidence type="ECO:0000313" key="5">
    <source>
        <dbReference type="EMBL" id="TYC50671.1"/>
    </source>
</evidence>
<dbReference type="PIRSF" id="PIRSF000858">
    <property type="entry name" value="SCOT-t"/>
    <property type="match status" value="1"/>
</dbReference>
<dbReference type="SMART" id="SM00882">
    <property type="entry name" value="CoA_trans"/>
    <property type="match status" value="1"/>
</dbReference>
<keyword evidence="6" id="KW-1185">Reference proteome</keyword>
<evidence type="ECO:0000256" key="2">
    <source>
        <dbReference type="ARBA" id="ARBA00022679"/>
    </source>
</evidence>
<dbReference type="SUPFAM" id="SSF100950">
    <property type="entry name" value="NagB/RpiA/CoA transferase-like"/>
    <property type="match status" value="2"/>
</dbReference>
<dbReference type="PANTHER" id="PTHR43293">
    <property type="entry name" value="ACETATE COA-TRANSFERASE YDIF"/>
    <property type="match status" value="1"/>
</dbReference>
<feature type="active site" description="5-glutamyl coenzyme A thioester intermediate" evidence="4">
    <location>
        <position position="324"/>
    </location>
</feature>
<reference evidence="5 6" key="1">
    <citation type="submission" date="2019-01" db="EMBL/GenBank/DDBJ databases">
        <title>Weissella sp. nov., a novel lactic acid bacterium isolated from animal feces.</title>
        <authorList>
            <person name="Wang L.-T."/>
        </authorList>
    </citation>
    <scope>NUCLEOTIDE SEQUENCE [LARGE SCALE GENOMIC DNA]</scope>
    <source>
        <strain evidence="5 6">8H-2</strain>
    </source>
</reference>
<dbReference type="GO" id="GO:0008410">
    <property type="term" value="F:CoA-transferase activity"/>
    <property type="evidence" value="ECO:0007669"/>
    <property type="project" value="InterPro"/>
</dbReference>
<dbReference type="GO" id="GO:0046952">
    <property type="term" value="P:ketone body catabolic process"/>
    <property type="evidence" value="ECO:0007669"/>
    <property type="project" value="InterPro"/>
</dbReference>
<keyword evidence="2 3" id="KW-0808">Transferase</keyword>
<dbReference type="AlphaFoldDB" id="A0A6C2C9F0"/>
<dbReference type="Proteomes" id="UP000371977">
    <property type="component" value="Unassembled WGS sequence"/>
</dbReference>
<dbReference type="Pfam" id="PF01144">
    <property type="entry name" value="CoA_trans"/>
    <property type="match status" value="1"/>
</dbReference>
<dbReference type="EMBL" id="SDGZ01000006">
    <property type="protein sequence ID" value="TYC50671.1"/>
    <property type="molecule type" value="Genomic_DNA"/>
</dbReference>
<comment type="caution">
    <text evidence="5">The sequence shown here is derived from an EMBL/GenBank/DDBJ whole genome shotgun (WGS) entry which is preliminary data.</text>
</comment>
<protein>
    <submittedName>
        <fullName evidence="5">3-oxoacid CoA-transferase</fullName>
    </submittedName>
</protein>
<sequence length="518" mass="55691">MTVKFITAKEAVKLIPNGAVIGLEGFMGNVVAEEILEEMETAFMEVGVPNALTTIYSAGIGDSGDLGMNRLAYKGMSKMVIGGHWGLAPKLQPLVAANELQAYNFPQGVISQAFRELAAGKNFLISKTGLGTFVDPEQAGGRLNEITPALVDKIQLDNEDYLMYHFPRPNVAILRGTYADEDGNISMDEESLTLETTSIATAAHNNGGIVIVQVKHVVKSGSLDPKSIKVPGILVDYVVEVADVTKHKQTLASQYKSEFVTAGLVVNDDAAPLKLDQKKIIGRRGAMLVPEGTRVVNYGIGVPEYVAAVFKEEGLGDNFTAVLEPGTFGGAPQGGFDFGSAISPEAIIDQNLMFDFYDGGGIDVAYLGLAEFDQSGNVNVSKFGPKIAGTGGFVNISQNTHTVIFTGTLTAGGLKTSINANGELQIDNEGRAKKFVRNVEQITFSAATARHNKQNVYYVTERAVFKLVENGVQLLEIAPGVDLQKDVLDQMAFEPIIQKDVLNKMDSKIFRDEKMGLQ</sequence>
<comment type="similarity">
    <text evidence="1 3">Belongs to the 3-oxoacid CoA-transferase family.</text>
</comment>
<evidence type="ECO:0000256" key="1">
    <source>
        <dbReference type="ARBA" id="ARBA00007154"/>
    </source>
</evidence>
<gene>
    <name evidence="5" type="ORF">ESZ50_01675</name>
</gene>
<evidence type="ECO:0000313" key="6">
    <source>
        <dbReference type="Proteomes" id="UP000371977"/>
    </source>
</evidence>
<evidence type="ECO:0000256" key="4">
    <source>
        <dbReference type="PIRSR" id="PIRSR000858-1"/>
    </source>
</evidence>
<dbReference type="InterPro" id="IPR037171">
    <property type="entry name" value="NagB/RpiA_transferase-like"/>
</dbReference>
<dbReference type="PANTHER" id="PTHR43293:SF1">
    <property type="entry name" value="ACETATE COA-TRANSFERASE YDIF"/>
    <property type="match status" value="1"/>
</dbReference>
<accession>A0A6C2C9F0</accession>
<organism evidence="5 6">
    <name type="scientific">Weissella muntiaci</name>
    <dbReference type="NCBI Taxonomy" id="2508881"/>
    <lineage>
        <taxon>Bacteria</taxon>
        <taxon>Bacillati</taxon>
        <taxon>Bacillota</taxon>
        <taxon>Bacilli</taxon>
        <taxon>Lactobacillales</taxon>
        <taxon>Lactobacillaceae</taxon>
        <taxon>Weissella</taxon>
    </lineage>
</organism>
<name>A0A6C2C9F0_9LACO</name>